<name>A0A9X9ERV9_9BACI</name>
<evidence type="ECO:0000259" key="1">
    <source>
        <dbReference type="PROSITE" id="PS50965"/>
    </source>
</evidence>
<reference evidence="2 3" key="1">
    <citation type="journal article" date="2019" name="Environ. Microbiol.">
        <title>An active ?-lactamase is a part of an orchestrated cell wall stress resistance network of Bacillus subtilis and related rhizosphere species.</title>
        <authorList>
            <person name="Bucher T."/>
            <person name="Keren-Paz A."/>
            <person name="Hausser J."/>
            <person name="Olender T."/>
            <person name="Cytryn E."/>
            <person name="Kolodkin-Gal I."/>
        </authorList>
    </citation>
    <scope>NUCLEOTIDE SEQUENCE [LARGE SCALE GENOMIC DNA]</scope>
    <source>
        <strain evidence="2 3">I4</strain>
    </source>
</reference>
<comment type="caution">
    <text evidence="2">The sequence shown here is derived from an EMBL/GenBank/DDBJ whole genome shotgun (WGS) entry which is preliminary data.</text>
</comment>
<dbReference type="AlphaFoldDB" id="A0A9X9ERV9"/>
<evidence type="ECO:0000313" key="3">
    <source>
        <dbReference type="Proteomes" id="UP000309170"/>
    </source>
</evidence>
<gene>
    <name evidence="2" type="ORF">FC678_16035</name>
</gene>
<dbReference type="Proteomes" id="UP000309170">
    <property type="component" value="Unassembled WGS sequence"/>
</dbReference>
<dbReference type="Pfam" id="PF08378">
    <property type="entry name" value="NERD"/>
    <property type="match status" value="1"/>
</dbReference>
<evidence type="ECO:0000313" key="2">
    <source>
        <dbReference type="EMBL" id="TKH09812.1"/>
    </source>
</evidence>
<sequence>MFAGKMGINKEAKGEGVDIWMLKPCERPMKMLKLEALSRRLSASHPKQERIMNDLRKIRTGFNGERSIGKELKNLPKEYRVFHDLRLGYDGSRYFQMDFLIITRNYGIIIEVKNFAGTLYFDRTYPQLIRTKDGQEQAYLDPLIQVDVQKSRFNDWLTFHKFPSLPIETLIANANSNTIIRTTPGFTPIFKKITGKETLISKIHTLDEKYSSKQLTQRQSNRLSNTILQKNTPHNPDILDLYQIDEQDLLKSVQCPECSAFHMQYHWGKWSCSHCSYASKDAHIKTLRDFALLIKPNITNKQARLLLQIDSIDIMQRMLSALELPYSGQFKNRAYRLDGLIHE</sequence>
<dbReference type="InterPro" id="IPR011528">
    <property type="entry name" value="NERD"/>
</dbReference>
<organism evidence="2 3">
    <name type="scientific">Peribacillus simplex</name>
    <dbReference type="NCBI Taxonomy" id="1478"/>
    <lineage>
        <taxon>Bacteria</taxon>
        <taxon>Bacillati</taxon>
        <taxon>Bacillota</taxon>
        <taxon>Bacilli</taxon>
        <taxon>Bacillales</taxon>
        <taxon>Bacillaceae</taxon>
        <taxon>Peribacillus</taxon>
    </lineage>
</organism>
<proteinExistence type="predicted"/>
<dbReference type="OrthoDB" id="569879at2"/>
<dbReference type="PROSITE" id="PS50965">
    <property type="entry name" value="NERD"/>
    <property type="match status" value="1"/>
</dbReference>
<dbReference type="EMBL" id="SZNT01000246">
    <property type="protein sequence ID" value="TKH09812.1"/>
    <property type="molecule type" value="Genomic_DNA"/>
</dbReference>
<accession>A0A9X9ERV9</accession>
<feature type="domain" description="NERD" evidence="1">
    <location>
        <begin position="60"/>
        <end position="176"/>
    </location>
</feature>
<protein>
    <recommendedName>
        <fullName evidence="1">NERD domain-containing protein</fullName>
    </recommendedName>
</protein>